<keyword evidence="4" id="KW-1185">Reference proteome</keyword>
<reference evidence="3 4" key="1">
    <citation type="submission" date="2021-04" db="EMBL/GenBank/DDBJ databases">
        <authorList>
            <person name="Ivanova A."/>
        </authorList>
    </citation>
    <scope>NUCLEOTIDE SEQUENCE [LARGE SCALE GENOMIC DNA]</scope>
    <source>
        <strain evidence="3 4">G18</strain>
    </source>
</reference>
<dbReference type="PANTHER" id="PTHR43037">
    <property type="entry name" value="UNNAMED PRODUCT-RELATED"/>
    <property type="match status" value="1"/>
</dbReference>
<comment type="caution">
    <text evidence="3">The sequence shown here is derived from an EMBL/GenBank/DDBJ whole genome shotgun (WGS) entry which is preliminary data.</text>
</comment>
<dbReference type="EMBL" id="JAGKQQ010000001">
    <property type="protein sequence ID" value="MBP3959133.1"/>
    <property type="molecule type" value="Genomic_DNA"/>
</dbReference>
<dbReference type="Proteomes" id="UP000676565">
    <property type="component" value="Unassembled WGS sequence"/>
</dbReference>
<keyword evidence="1 2" id="KW-0732">Signal</keyword>
<dbReference type="InterPro" id="IPR029058">
    <property type="entry name" value="AB_hydrolase_fold"/>
</dbReference>
<feature type="chain" id="PRO_5045959495" evidence="2">
    <location>
        <begin position="23"/>
        <end position="247"/>
    </location>
</feature>
<dbReference type="Gene3D" id="3.40.50.1820">
    <property type="entry name" value="alpha/beta hydrolase"/>
    <property type="match status" value="1"/>
</dbReference>
<sequence>MRSLFLSAVVLCALGASQPVRADEKPKTGFVDKTFKNADGTTSPYVVFVPKSYDGAKEYPTILFLHGAGETKTEKTGTKMPVEVGIGPAIKKREKDFPFIVVIPQAEGFGWGADGKNAKRALAMLDEVQKAYKTDPKRQYLSGLSMGGMGTWSIAMAHPDRFAAIAPICGRGDTKTAEKIKDLPCWCFHGDADTAVKVEGSRDMIAAIKKAGGSPKYTEYPKVGHNSWDAAYGTDELYTWLLEQKKK</sequence>
<dbReference type="InterPro" id="IPR000801">
    <property type="entry name" value="Esterase-like"/>
</dbReference>
<feature type="signal peptide" evidence="2">
    <location>
        <begin position="1"/>
        <end position="22"/>
    </location>
</feature>
<name>A0ABS5BZR1_9BACT</name>
<accession>A0ABS5BZR1</accession>
<evidence type="ECO:0000256" key="2">
    <source>
        <dbReference type="SAM" id="SignalP"/>
    </source>
</evidence>
<dbReference type="PANTHER" id="PTHR43037:SF1">
    <property type="entry name" value="BLL1128 PROTEIN"/>
    <property type="match status" value="1"/>
</dbReference>
<evidence type="ECO:0000313" key="4">
    <source>
        <dbReference type="Proteomes" id="UP000676565"/>
    </source>
</evidence>
<gene>
    <name evidence="3" type="ORF">J8F10_28140</name>
</gene>
<dbReference type="RefSeq" id="WP_210659673.1">
    <property type="nucleotide sequence ID" value="NZ_JAGKQQ010000001.1"/>
</dbReference>
<organism evidence="3 4">
    <name type="scientific">Gemmata palustris</name>
    <dbReference type="NCBI Taxonomy" id="2822762"/>
    <lineage>
        <taxon>Bacteria</taxon>
        <taxon>Pseudomonadati</taxon>
        <taxon>Planctomycetota</taxon>
        <taxon>Planctomycetia</taxon>
        <taxon>Gemmatales</taxon>
        <taxon>Gemmataceae</taxon>
        <taxon>Gemmata</taxon>
    </lineage>
</organism>
<dbReference type="InterPro" id="IPR050955">
    <property type="entry name" value="Plant_Biomass_Hydrol_Est"/>
</dbReference>
<dbReference type="Pfam" id="PF00756">
    <property type="entry name" value="Esterase"/>
    <property type="match status" value="1"/>
</dbReference>
<evidence type="ECO:0000313" key="3">
    <source>
        <dbReference type="EMBL" id="MBP3959133.1"/>
    </source>
</evidence>
<protein>
    <submittedName>
        <fullName evidence="3">Prolyl oligopeptidase family serine peptidase</fullName>
    </submittedName>
</protein>
<evidence type="ECO:0000256" key="1">
    <source>
        <dbReference type="ARBA" id="ARBA00022729"/>
    </source>
</evidence>
<dbReference type="SUPFAM" id="SSF53474">
    <property type="entry name" value="alpha/beta-Hydrolases"/>
    <property type="match status" value="1"/>
</dbReference>
<proteinExistence type="predicted"/>